<name>A0AC58TKZ7_TOBAC</name>
<reference evidence="1" key="1">
    <citation type="journal article" date="2014" name="Nat. Commun.">
        <title>The tobacco genome sequence and its comparison with those of tomato and potato.</title>
        <authorList>
            <person name="Sierro N."/>
            <person name="Battey J.N."/>
            <person name="Ouadi S."/>
            <person name="Bakaher N."/>
            <person name="Bovet L."/>
            <person name="Willig A."/>
            <person name="Goepfert S."/>
            <person name="Peitsch M.C."/>
            <person name="Ivanov N.V."/>
        </authorList>
    </citation>
    <scope>NUCLEOTIDE SEQUENCE [LARGE SCALE GENOMIC DNA]</scope>
</reference>
<dbReference type="RefSeq" id="XP_075097885.1">
    <property type="nucleotide sequence ID" value="XM_075241784.1"/>
</dbReference>
<accession>A0AC58TKZ7</accession>
<reference evidence="2" key="2">
    <citation type="submission" date="2025-08" db="UniProtKB">
        <authorList>
            <consortium name="RefSeq"/>
        </authorList>
    </citation>
    <scope>IDENTIFICATION</scope>
    <source>
        <tissue evidence="2">Leaf</tissue>
    </source>
</reference>
<gene>
    <name evidence="2" type="primary">LOC142175204</name>
</gene>
<proteinExistence type="predicted"/>
<sequence>MAIHKRLSNVDRLARWGIQVPIACVLCIDSYMETQSHLFFECPYSSYIRKKLLLWVGVNRQIGQWESEIGWLSLKVNNMNPTGAILGFLFAAAVYHIWMERNLRRCQQTTTDNRVKEITLQLQIAGQRRRNGSIFWIL</sequence>
<evidence type="ECO:0000313" key="2">
    <source>
        <dbReference type="RefSeq" id="XP_075097885.1"/>
    </source>
</evidence>
<dbReference type="Proteomes" id="UP000790787">
    <property type="component" value="Chromosome 21"/>
</dbReference>
<keyword evidence="1" id="KW-1185">Reference proteome</keyword>
<evidence type="ECO:0000313" key="1">
    <source>
        <dbReference type="Proteomes" id="UP000790787"/>
    </source>
</evidence>
<organism evidence="1 2">
    <name type="scientific">Nicotiana tabacum</name>
    <name type="common">Common tobacco</name>
    <dbReference type="NCBI Taxonomy" id="4097"/>
    <lineage>
        <taxon>Eukaryota</taxon>
        <taxon>Viridiplantae</taxon>
        <taxon>Streptophyta</taxon>
        <taxon>Embryophyta</taxon>
        <taxon>Tracheophyta</taxon>
        <taxon>Spermatophyta</taxon>
        <taxon>Magnoliopsida</taxon>
        <taxon>eudicotyledons</taxon>
        <taxon>Gunneridae</taxon>
        <taxon>Pentapetalae</taxon>
        <taxon>asterids</taxon>
        <taxon>lamiids</taxon>
        <taxon>Solanales</taxon>
        <taxon>Solanaceae</taxon>
        <taxon>Nicotianoideae</taxon>
        <taxon>Nicotianeae</taxon>
        <taxon>Nicotiana</taxon>
    </lineage>
</organism>
<protein>
    <submittedName>
        <fullName evidence="2">Uncharacterized protein LOC142175204</fullName>
    </submittedName>
</protein>